<dbReference type="KEGG" id="ppa:PAS_chr1-1_0117"/>
<dbReference type="InterPro" id="IPR018303">
    <property type="entry name" value="ATPase_P-typ_P_site"/>
</dbReference>
<dbReference type="SMR" id="C4QW55"/>
<dbReference type="AlphaFoldDB" id="C4QW55"/>
<proteinExistence type="inferred from homology"/>
<dbReference type="PANTHER" id="PTHR24093:SF369">
    <property type="entry name" value="CALCIUM-TRANSPORTING ATPASE"/>
    <property type="match status" value="1"/>
</dbReference>
<dbReference type="SUPFAM" id="SSF56784">
    <property type="entry name" value="HAD-like"/>
    <property type="match status" value="1"/>
</dbReference>
<dbReference type="InterPro" id="IPR008250">
    <property type="entry name" value="ATPase_P-typ_transduc_dom_A_sf"/>
</dbReference>
<dbReference type="Pfam" id="PF13246">
    <property type="entry name" value="Cation_ATPase"/>
    <property type="match status" value="1"/>
</dbReference>
<feature type="transmembrane region" description="Helical" evidence="14">
    <location>
        <begin position="1017"/>
        <end position="1039"/>
    </location>
</feature>
<feature type="transmembrane region" description="Helical" evidence="14">
    <location>
        <begin position="923"/>
        <end position="949"/>
    </location>
</feature>
<dbReference type="GO" id="GO:0000329">
    <property type="term" value="C:fungal-type vacuole membrane"/>
    <property type="evidence" value="ECO:0007669"/>
    <property type="project" value="EnsemblFungi"/>
</dbReference>
<evidence type="ECO:0000256" key="5">
    <source>
        <dbReference type="ARBA" id="ARBA00022723"/>
    </source>
</evidence>
<dbReference type="Pfam" id="PF08282">
    <property type="entry name" value="Hydrolase_3"/>
    <property type="match status" value="1"/>
</dbReference>
<comment type="catalytic activity">
    <reaction evidence="14">
        <text>Ca(2+)(in) + ATP + H2O = Ca(2+)(out) + ADP + phosphate + H(+)</text>
        <dbReference type="Rhea" id="RHEA:18105"/>
        <dbReference type="ChEBI" id="CHEBI:15377"/>
        <dbReference type="ChEBI" id="CHEBI:15378"/>
        <dbReference type="ChEBI" id="CHEBI:29108"/>
        <dbReference type="ChEBI" id="CHEBI:30616"/>
        <dbReference type="ChEBI" id="CHEBI:43474"/>
        <dbReference type="ChEBI" id="CHEBI:456216"/>
        <dbReference type="EC" id="7.2.2.10"/>
    </reaction>
</comment>
<dbReference type="NCBIfam" id="TIGR01494">
    <property type="entry name" value="ATPase_P-type"/>
    <property type="match status" value="3"/>
</dbReference>
<dbReference type="InterPro" id="IPR006408">
    <property type="entry name" value="P-type_ATPase_IIB"/>
</dbReference>
<dbReference type="SFLD" id="SFLDG00002">
    <property type="entry name" value="C1.7:_P-type_atpase_like"/>
    <property type="match status" value="1"/>
</dbReference>
<feature type="transmembrane region" description="Helical" evidence="14">
    <location>
        <begin position="1051"/>
        <end position="1071"/>
    </location>
</feature>
<evidence type="ECO:0000313" key="17">
    <source>
        <dbReference type="Proteomes" id="UP000000314"/>
    </source>
</evidence>
<dbReference type="OrthoDB" id="3352408at2759"/>
<dbReference type="GeneID" id="8197242"/>
<dbReference type="GO" id="GO:0046872">
    <property type="term" value="F:metal ion binding"/>
    <property type="evidence" value="ECO:0007669"/>
    <property type="project" value="UniProtKB-KW"/>
</dbReference>
<dbReference type="SUPFAM" id="SSF81665">
    <property type="entry name" value="Calcium ATPase, transmembrane domain M"/>
    <property type="match status" value="1"/>
</dbReference>
<dbReference type="GO" id="GO:0006874">
    <property type="term" value="P:intracellular calcium ion homeostasis"/>
    <property type="evidence" value="ECO:0007669"/>
    <property type="project" value="EnsemblFungi"/>
</dbReference>
<protein>
    <recommendedName>
        <fullName evidence="14">Calcium-transporting ATPase</fullName>
        <ecNumber evidence="14">7.2.2.10</ecNumber>
    </recommendedName>
</protein>
<dbReference type="InterPro" id="IPR044492">
    <property type="entry name" value="P_typ_ATPase_HD_dom"/>
</dbReference>
<dbReference type="Pfam" id="PF00689">
    <property type="entry name" value="Cation_ATPase_C"/>
    <property type="match status" value="1"/>
</dbReference>
<dbReference type="Gene3D" id="2.70.150.10">
    <property type="entry name" value="Calcium-transporting ATPase, cytoplasmic transduction domain A"/>
    <property type="match status" value="1"/>
</dbReference>
<evidence type="ECO:0000256" key="2">
    <source>
        <dbReference type="ARBA" id="ARBA00022448"/>
    </source>
</evidence>
<dbReference type="SUPFAM" id="SSF81653">
    <property type="entry name" value="Calcium ATPase, transduction domain A"/>
    <property type="match status" value="1"/>
</dbReference>
<sequence>MPSKFDIEPSTLSSLHDPKSLRVLQRECGGIDALVDSLASNESLGLDPLLPDEDERIERYGENILPLKKTASLLRLLFEAFKDKILILLSVAAVISLALGLYETFGQDPEHDAEGREIPKVEWIEGVAIIVAIAVVVVVSALNDWQKERQFSKLNAMKDEREVVVFRGGAKTVISIYDVLVGDILSVETGDVVPVDCVLIHGSCETDESALTGETHTIRKVAADQALKWYNENIPEDSEIDIGDQKHIPDPFLLSGSKLLSGMGRALVTSVGPNSIHGKILASLQVDTEETPLQMRLSNLADGISKFGFLAALILFIILLIKFLANLAPGRRFHDISAALKGSHVVDILITAITVIVVAVPEGLPLAVTLALAFATTRMAKDYNLVRVLRSCETMGTATAICSDKTGTLTENRMRVVRGLMGNISFDSLEGCHKEVSQLSDKLSKNIKTNILINSTAFENVHEDGDVATLTSHSTLRHQSFWSKLPFFKKKPNFGMFGSSEHFIGSKTECAMLLFAKDDLRALDDCSLEVIRQMQEPSIVQVIPFDSARKWSGVVVKQKEGLYTFYIKGASEIVLSRCVSRCTVDGTVTRISTSIKSSLESLITDYASDALRTISLAHRDFEVTNWPPQKYVTVDETVADPDLLFGDVVDDSSRNFASNGKTDTVPAIVIQNDESSSSDSGLTLDGIVGIQDPLRPGVPEAVLQCKKAGVTVRMVTGDNLITAKAISSNCNILPKNRLDDPTAVMEGPAFRKLSVAERHAIVPSLCVLARSSPDDKRLLVETLKDQREVVAVTGDGTNDAPALKLADVGFSMGRSGTEVAREASDIILMTDDFTAIVNAIKWGRTVSTSIRKFIQFQLTVNVTAVVLTFVSAVVSEEGKSVLTAVQLLWVNLIMDTLAALALATDKPDDSFLDQKPAGRHAPLISVSMWKMIIGQSTLQLIITFTIYFAGERIFFDSEPTDHQVSQIHALTFNTFVWLQFFKLWVTRKLDEADDLTTVRSRITARNLNFFQHFFRNWYFLSIAAIIGGLQILIMFVGGAAFSVTRQTGAQWATALICGALALPWGILIRIIPDVWVVKLFPTRAFHFLVRIISLGMFNLGKNKRQEPLSFGGQNTELQYLSPFERAKDGLSKLSLGSHESLPLNPFKWRSRSSSSANSTLINLSSRGSSASDIEHTTATGLATMVPTVVGGAVAGWHPDVWKASPKESFREDENEISDSSR</sequence>
<keyword evidence="2 14" id="KW-0813">Transport</keyword>
<feature type="transmembrane region" description="Helical" evidence="14">
    <location>
        <begin position="880"/>
        <end position="902"/>
    </location>
</feature>
<dbReference type="PRINTS" id="PR00119">
    <property type="entry name" value="CATATPASE"/>
</dbReference>
<dbReference type="PROSITE" id="PS00154">
    <property type="entry name" value="ATPASE_E1_E2"/>
    <property type="match status" value="1"/>
</dbReference>
<name>C4QW55_KOMPG</name>
<evidence type="ECO:0000256" key="14">
    <source>
        <dbReference type="RuleBase" id="RU361146"/>
    </source>
</evidence>
<dbReference type="FunFam" id="2.70.150.10:FF:000028">
    <property type="entry name" value="Calcium-transporting ATPase"/>
    <property type="match status" value="1"/>
</dbReference>
<keyword evidence="7 14" id="KW-0106">Calcium</keyword>
<gene>
    <name evidence="16" type="ordered locus">PAS_chr1-1_0117</name>
</gene>
<comment type="function">
    <text evidence="14">Catalyzes the hydrolysis of ATP coupled with the transport of calcium.</text>
</comment>
<dbReference type="Gene3D" id="1.20.1110.10">
    <property type="entry name" value="Calcium-transporting ATPase, transmembrane domain"/>
    <property type="match status" value="1"/>
</dbReference>
<comment type="caution">
    <text evidence="14">Lacks conserved residue(s) required for the propagation of feature annotation.</text>
</comment>
<dbReference type="EMBL" id="FN392319">
    <property type="protein sequence ID" value="CAY67478.1"/>
    <property type="molecule type" value="Genomic_DNA"/>
</dbReference>
<comment type="subcellular location">
    <subcellularLocation>
        <location evidence="1">Endomembrane system</location>
        <topology evidence="1">Multi-pass membrane protein</topology>
    </subcellularLocation>
    <subcellularLocation>
        <location evidence="14">Membrane</location>
        <topology evidence="14">Multi-pass membrane protein</topology>
    </subcellularLocation>
</comment>
<dbReference type="SMART" id="SM00831">
    <property type="entry name" value="Cation_ATPase_N"/>
    <property type="match status" value="1"/>
</dbReference>
<keyword evidence="9" id="KW-0460">Magnesium</keyword>
<dbReference type="InterPro" id="IPR059000">
    <property type="entry name" value="ATPase_P-type_domA"/>
</dbReference>
<evidence type="ECO:0000256" key="1">
    <source>
        <dbReference type="ARBA" id="ARBA00004127"/>
    </source>
</evidence>
<keyword evidence="12 14" id="KW-0406">Ion transport</keyword>
<dbReference type="InterPro" id="IPR006068">
    <property type="entry name" value="ATPase_P-typ_cation-transptr_C"/>
</dbReference>
<dbReference type="GO" id="GO:0005524">
    <property type="term" value="F:ATP binding"/>
    <property type="evidence" value="ECO:0007669"/>
    <property type="project" value="UniProtKB-KW"/>
</dbReference>
<dbReference type="FunCoup" id="C4QW55">
    <property type="interactions" value="440"/>
</dbReference>
<evidence type="ECO:0000259" key="15">
    <source>
        <dbReference type="SMART" id="SM00831"/>
    </source>
</evidence>
<keyword evidence="3 14" id="KW-0109">Calcium transport</keyword>
<dbReference type="FunFam" id="3.40.50.1000:FF:000193">
    <property type="entry name" value="Plasma membrane calcium-transporting ATPase 2"/>
    <property type="match status" value="1"/>
</dbReference>
<dbReference type="SUPFAM" id="SSF81660">
    <property type="entry name" value="Metal cation-transporting ATPase, ATP-binding domain N"/>
    <property type="match status" value="1"/>
</dbReference>
<feature type="transmembrane region" description="Helical" evidence="14">
    <location>
        <begin position="307"/>
        <end position="328"/>
    </location>
</feature>
<feature type="transmembrane region" description="Helical" evidence="14">
    <location>
        <begin position="85"/>
        <end position="103"/>
    </location>
</feature>
<dbReference type="GO" id="GO:0005886">
    <property type="term" value="C:plasma membrane"/>
    <property type="evidence" value="ECO:0007669"/>
    <property type="project" value="TreeGrafter"/>
</dbReference>
<feature type="domain" description="Cation-transporting P-type ATPase N-terminal" evidence="15">
    <location>
        <begin position="27"/>
        <end position="101"/>
    </location>
</feature>
<dbReference type="Pfam" id="PF00122">
    <property type="entry name" value="E1-E2_ATPase"/>
    <property type="match status" value="1"/>
</dbReference>
<dbReference type="RefSeq" id="XP_002489759.1">
    <property type="nucleotide sequence ID" value="XM_002489714.1"/>
</dbReference>
<accession>C4QW55</accession>
<evidence type="ECO:0000256" key="12">
    <source>
        <dbReference type="ARBA" id="ARBA00023065"/>
    </source>
</evidence>
<dbReference type="InParanoid" id="C4QW55"/>
<dbReference type="InterPro" id="IPR004014">
    <property type="entry name" value="ATPase_P-typ_cation-transptr_N"/>
</dbReference>
<reference evidence="16 17" key="1">
    <citation type="journal article" date="2009" name="Nat. Biotechnol.">
        <title>Genome sequence of the recombinant protein production host Pichia pastoris.</title>
        <authorList>
            <person name="De Schutter K."/>
            <person name="Lin Y.C."/>
            <person name="Tiels P."/>
            <person name="Van Hecke A."/>
            <person name="Glinka S."/>
            <person name="Weber-Lehmann J."/>
            <person name="Rouze P."/>
            <person name="Van de Peer Y."/>
            <person name="Callewaert N."/>
        </authorList>
    </citation>
    <scope>NUCLEOTIDE SEQUENCE [LARGE SCALE GENOMIC DNA]</scope>
    <source>
        <strain evidence="17">GS115 / ATCC 20864</strain>
    </source>
</reference>
<evidence type="ECO:0000256" key="10">
    <source>
        <dbReference type="ARBA" id="ARBA00022967"/>
    </source>
</evidence>
<dbReference type="OMA" id="ISIPWGA"/>
<evidence type="ECO:0000256" key="11">
    <source>
        <dbReference type="ARBA" id="ARBA00022989"/>
    </source>
</evidence>
<dbReference type="InterPro" id="IPR023214">
    <property type="entry name" value="HAD_sf"/>
</dbReference>
<dbReference type="FunFam" id="1.20.1110.10:FF:000002">
    <property type="entry name" value="Calcium-transporting ATPase"/>
    <property type="match status" value="1"/>
</dbReference>
<keyword evidence="4 14" id="KW-0812">Transmembrane</keyword>
<dbReference type="FunFam" id="3.40.50.1000:FF:000001">
    <property type="entry name" value="Phospholipid-transporting ATPase IC"/>
    <property type="match status" value="1"/>
</dbReference>
<dbReference type="eggNOG" id="KOG0204">
    <property type="taxonomic scope" value="Eukaryota"/>
</dbReference>
<keyword evidence="5" id="KW-0479">Metal-binding</keyword>
<keyword evidence="8 14" id="KW-0067">ATP-binding</keyword>
<dbReference type="GO" id="GO:0005388">
    <property type="term" value="F:P-type calcium transporter activity"/>
    <property type="evidence" value="ECO:0007669"/>
    <property type="project" value="UniProtKB-EC"/>
</dbReference>
<keyword evidence="11 14" id="KW-1133">Transmembrane helix</keyword>
<dbReference type="SFLD" id="SFLDS00003">
    <property type="entry name" value="Haloacid_Dehalogenase"/>
    <property type="match status" value="1"/>
</dbReference>
<dbReference type="PANTHER" id="PTHR24093">
    <property type="entry name" value="CATION TRANSPORTING ATPASE"/>
    <property type="match status" value="1"/>
</dbReference>
<comment type="similarity">
    <text evidence="14">Belongs to the cation transport ATPase (P-type) (TC 3.A.3) family.</text>
</comment>
<keyword evidence="6 14" id="KW-0547">Nucleotide-binding</keyword>
<keyword evidence="13 14" id="KW-0472">Membrane</keyword>
<evidence type="ECO:0000256" key="3">
    <source>
        <dbReference type="ARBA" id="ARBA00022568"/>
    </source>
</evidence>
<dbReference type="HOGENOM" id="CLU_002360_9_3_1"/>
<evidence type="ECO:0000256" key="7">
    <source>
        <dbReference type="ARBA" id="ARBA00022837"/>
    </source>
</evidence>
<keyword evidence="17" id="KW-1185">Reference proteome</keyword>
<dbReference type="EC" id="7.2.2.10" evidence="14"/>
<dbReference type="InterPro" id="IPR001757">
    <property type="entry name" value="P_typ_ATPase"/>
</dbReference>
<dbReference type="Gene3D" id="3.40.1110.10">
    <property type="entry name" value="Calcium-transporting ATPase, cytoplasmic domain N"/>
    <property type="match status" value="1"/>
</dbReference>
<dbReference type="InterPro" id="IPR023299">
    <property type="entry name" value="ATPase_P-typ_cyto_dom_N"/>
</dbReference>
<dbReference type="Gene3D" id="3.40.50.1000">
    <property type="entry name" value="HAD superfamily/HAD-like"/>
    <property type="match status" value="1"/>
</dbReference>
<evidence type="ECO:0000256" key="13">
    <source>
        <dbReference type="ARBA" id="ARBA00023136"/>
    </source>
</evidence>
<dbReference type="GO" id="GO:0012505">
    <property type="term" value="C:endomembrane system"/>
    <property type="evidence" value="ECO:0007669"/>
    <property type="project" value="UniProtKB-SubCell"/>
</dbReference>
<feature type="transmembrane region" description="Helical" evidence="14">
    <location>
        <begin position="853"/>
        <end position="874"/>
    </location>
</feature>
<dbReference type="InterPro" id="IPR023298">
    <property type="entry name" value="ATPase_P-typ_TM_dom_sf"/>
</dbReference>
<dbReference type="SFLD" id="SFLDF00027">
    <property type="entry name" value="p-type_atpase"/>
    <property type="match status" value="1"/>
</dbReference>
<evidence type="ECO:0000256" key="8">
    <source>
        <dbReference type="ARBA" id="ARBA00022840"/>
    </source>
</evidence>
<organism evidence="16 17">
    <name type="scientific">Komagataella phaffii (strain GS115 / ATCC 20864)</name>
    <name type="common">Yeast</name>
    <name type="synonym">Pichia pastoris</name>
    <dbReference type="NCBI Taxonomy" id="644223"/>
    <lineage>
        <taxon>Eukaryota</taxon>
        <taxon>Fungi</taxon>
        <taxon>Dikarya</taxon>
        <taxon>Ascomycota</taxon>
        <taxon>Saccharomycotina</taxon>
        <taxon>Pichiomycetes</taxon>
        <taxon>Pichiales</taxon>
        <taxon>Pichiaceae</taxon>
        <taxon>Komagataella</taxon>
    </lineage>
</organism>
<feature type="transmembrane region" description="Helical" evidence="14">
    <location>
        <begin position="123"/>
        <end position="143"/>
    </location>
</feature>
<evidence type="ECO:0000256" key="9">
    <source>
        <dbReference type="ARBA" id="ARBA00022842"/>
    </source>
</evidence>
<dbReference type="NCBIfam" id="TIGR01517">
    <property type="entry name" value="ATPase-IIB_Ca"/>
    <property type="match status" value="1"/>
</dbReference>
<dbReference type="Pfam" id="PF00690">
    <property type="entry name" value="Cation_ATPase_N"/>
    <property type="match status" value="1"/>
</dbReference>
<feature type="transmembrane region" description="Helical" evidence="14">
    <location>
        <begin position="348"/>
        <end position="375"/>
    </location>
</feature>
<keyword evidence="10" id="KW-1278">Translocase</keyword>
<dbReference type="STRING" id="644223.C4QW55"/>
<dbReference type="InterPro" id="IPR036412">
    <property type="entry name" value="HAD-like_sf"/>
</dbReference>
<evidence type="ECO:0000256" key="6">
    <source>
        <dbReference type="ARBA" id="ARBA00022741"/>
    </source>
</evidence>
<dbReference type="Proteomes" id="UP000000314">
    <property type="component" value="Chromosome 1"/>
</dbReference>
<dbReference type="GO" id="GO:0016887">
    <property type="term" value="F:ATP hydrolysis activity"/>
    <property type="evidence" value="ECO:0007669"/>
    <property type="project" value="InterPro"/>
</dbReference>
<evidence type="ECO:0000313" key="16">
    <source>
        <dbReference type="EMBL" id="CAY67478.1"/>
    </source>
</evidence>
<evidence type="ECO:0000256" key="4">
    <source>
        <dbReference type="ARBA" id="ARBA00022692"/>
    </source>
</evidence>